<organism evidence="3 4">
    <name type="scientific">Tribolium castaneum</name>
    <name type="common">Red flour beetle</name>
    <dbReference type="NCBI Taxonomy" id="7070"/>
    <lineage>
        <taxon>Eukaryota</taxon>
        <taxon>Metazoa</taxon>
        <taxon>Ecdysozoa</taxon>
        <taxon>Arthropoda</taxon>
        <taxon>Hexapoda</taxon>
        <taxon>Insecta</taxon>
        <taxon>Pterygota</taxon>
        <taxon>Neoptera</taxon>
        <taxon>Endopterygota</taxon>
        <taxon>Coleoptera</taxon>
        <taxon>Polyphaga</taxon>
        <taxon>Cucujiformia</taxon>
        <taxon>Tenebrionidae</taxon>
        <taxon>Tenebrionidae incertae sedis</taxon>
        <taxon>Tribolium</taxon>
    </lineage>
</organism>
<keyword evidence="2" id="KW-0732">Signal</keyword>
<feature type="signal peptide" evidence="2">
    <location>
        <begin position="1"/>
        <end position="16"/>
    </location>
</feature>
<dbReference type="InParanoid" id="A0A139WHF5"/>
<reference evidence="3 4" key="1">
    <citation type="journal article" date="2008" name="Nature">
        <title>The genome of the model beetle and pest Tribolium castaneum.</title>
        <authorList>
            <consortium name="Tribolium Genome Sequencing Consortium"/>
            <person name="Richards S."/>
            <person name="Gibbs R.A."/>
            <person name="Weinstock G.M."/>
            <person name="Brown S.J."/>
            <person name="Denell R."/>
            <person name="Beeman R.W."/>
            <person name="Gibbs R."/>
            <person name="Beeman R.W."/>
            <person name="Brown S.J."/>
            <person name="Bucher G."/>
            <person name="Friedrich M."/>
            <person name="Grimmelikhuijzen C.J."/>
            <person name="Klingler M."/>
            <person name="Lorenzen M."/>
            <person name="Richards S."/>
            <person name="Roth S."/>
            <person name="Schroder R."/>
            <person name="Tautz D."/>
            <person name="Zdobnov E.M."/>
            <person name="Muzny D."/>
            <person name="Gibbs R.A."/>
            <person name="Weinstock G.M."/>
            <person name="Attaway T."/>
            <person name="Bell S."/>
            <person name="Buhay C.J."/>
            <person name="Chandrabose M.N."/>
            <person name="Chavez D."/>
            <person name="Clerk-Blankenburg K.P."/>
            <person name="Cree A."/>
            <person name="Dao M."/>
            <person name="Davis C."/>
            <person name="Chacko J."/>
            <person name="Dinh H."/>
            <person name="Dugan-Rocha S."/>
            <person name="Fowler G."/>
            <person name="Garner T.T."/>
            <person name="Garnes J."/>
            <person name="Gnirke A."/>
            <person name="Hawes A."/>
            <person name="Hernandez J."/>
            <person name="Hines S."/>
            <person name="Holder M."/>
            <person name="Hume J."/>
            <person name="Jhangiani S.N."/>
            <person name="Joshi V."/>
            <person name="Khan Z.M."/>
            <person name="Jackson L."/>
            <person name="Kovar C."/>
            <person name="Kowis A."/>
            <person name="Lee S."/>
            <person name="Lewis L.R."/>
            <person name="Margolis J."/>
            <person name="Morgan M."/>
            <person name="Nazareth L.V."/>
            <person name="Nguyen N."/>
            <person name="Okwuonu G."/>
            <person name="Parker D."/>
            <person name="Richards S."/>
            <person name="Ruiz S.J."/>
            <person name="Santibanez J."/>
            <person name="Savard J."/>
            <person name="Scherer S.E."/>
            <person name="Schneider B."/>
            <person name="Sodergren E."/>
            <person name="Tautz D."/>
            <person name="Vattahil S."/>
            <person name="Villasana D."/>
            <person name="White C.S."/>
            <person name="Wright R."/>
            <person name="Park Y."/>
            <person name="Beeman R.W."/>
            <person name="Lord J."/>
            <person name="Oppert B."/>
            <person name="Lorenzen M."/>
            <person name="Brown S."/>
            <person name="Wang L."/>
            <person name="Savard J."/>
            <person name="Tautz D."/>
            <person name="Richards S."/>
            <person name="Weinstock G."/>
            <person name="Gibbs R.A."/>
            <person name="Liu Y."/>
            <person name="Worley K."/>
            <person name="Weinstock G."/>
            <person name="Elsik C.G."/>
            <person name="Reese J.T."/>
            <person name="Elhaik E."/>
            <person name="Landan G."/>
            <person name="Graur D."/>
            <person name="Arensburger P."/>
            <person name="Atkinson P."/>
            <person name="Beeman R.W."/>
            <person name="Beidler J."/>
            <person name="Brown S.J."/>
            <person name="Demuth J.P."/>
            <person name="Drury D.W."/>
            <person name="Du Y.Z."/>
            <person name="Fujiwara H."/>
            <person name="Lorenzen M."/>
            <person name="Maselli V."/>
            <person name="Osanai M."/>
            <person name="Park Y."/>
            <person name="Robertson H.M."/>
            <person name="Tu Z."/>
            <person name="Wang J.J."/>
            <person name="Wang S."/>
            <person name="Richards S."/>
            <person name="Song H."/>
            <person name="Zhang L."/>
            <person name="Sodergren E."/>
            <person name="Werner D."/>
            <person name="Stanke M."/>
            <person name="Morgenstern B."/>
            <person name="Solovyev V."/>
            <person name="Kosarev P."/>
            <person name="Brown G."/>
            <person name="Chen H.C."/>
            <person name="Ermolaeva O."/>
            <person name="Hlavina W."/>
            <person name="Kapustin Y."/>
            <person name="Kiryutin B."/>
            <person name="Kitts P."/>
            <person name="Maglott D."/>
            <person name="Pruitt K."/>
            <person name="Sapojnikov V."/>
            <person name="Souvorov A."/>
            <person name="Mackey A.J."/>
            <person name="Waterhouse R.M."/>
            <person name="Wyder S."/>
            <person name="Zdobnov E.M."/>
            <person name="Zdobnov E.M."/>
            <person name="Wyder S."/>
            <person name="Kriventseva E.V."/>
            <person name="Kadowaki T."/>
            <person name="Bork P."/>
            <person name="Aranda M."/>
            <person name="Bao R."/>
            <person name="Beermann A."/>
            <person name="Berns N."/>
            <person name="Bolognesi R."/>
            <person name="Bonneton F."/>
            <person name="Bopp D."/>
            <person name="Brown S.J."/>
            <person name="Bucher G."/>
            <person name="Butts T."/>
            <person name="Chaumot A."/>
            <person name="Denell R.E."/>
            <person name="Ferrier D.E."/>
            <person name="Friedrich M."/>
            <person name="Gordon C.M."/>
            <person name="Jindra M."/>
            <person name="Klingler M."/>
            <person name="Lan Q."/>
            <person name="Lattorff H.M."/>
            <person name="Laudet V."/>
            <person name="von Levetsow C."/>
            <person name="Liu Z."/>
            <person name="Lutz R."/>
            <person name="Lynch J.A."/>
            <person name="da Fonseca R.N."/>
            <person name="Posnien N."/>
            <person name="Reuter R."/>
            <person name="Roth S."/>
            <person name="Savard J."/>
            <person name="Schinko J.B."/>
            <person name="Schmitt C."/>
            <person name="Schoppmeier M."/>
            <person name="Schroder R."/>
            <person name="Shippy T.D."/>
            <person name="Simonnet F."/>
            <person name="Marques-Souza H."/>
            <person name="Tautz D."/>
            <person name="Tomoyasu Y."/>
            <person name="Trauner J."/>
            <person name="Van der Zee M."/>
            <person name="Vervoort M."/>
            <person name="Wittkopp N."/>
            <person name="Wimmer E.A."/>
            <person name="Yang X."/>
            <person name="Jones A.K."/>
            <person name="Sattelle D.B."/>
            <person name="Ebert P.R."/>
            <person name="Nelson D."/>
            <person name="Scott J.G."/>
            <person name="Beeman R.W."/>
            <person name="Muthukrishnan S."/>
            <person name="Kramer K.J."/>
            <person name="Arakane Y."/>
            <person name="Beeman R.W."/>
            <person name="Zhu Q."/>
            <person name="Hogenkamp D."/>
            <person name="Dixit R."/>
            <person name="Oppert B."/>
            <person name="Jiang H."/>
            <person name="Zou Z."/>
            <person name="Marshall J."/>
            <person name="Elpidina E."/>
            <person name="Vinokurov K."/>
            <person name="Oppert C."/>
            <person name="Zou Z."/>
            <person name="Evans J."/>
            <person name="Lu Z."/>
            <person name="Zhao P."/>
            <person name="Sumathipala N."/>
            <person name="Altincicek B."/>
            <person name="Vilcinskas A."/>
            <person name="Williams M."/>
            <person name="Hultmark D."/>
            <person name="Hetru C."/>
            <person name="Jiang H."/>
            <person name="Grimmelikhuijzen C.J."/>
            <person name="Hauser F."/>
            <person name="Cazzamali G."/>
            <person name="Williamson M."/>
            <person name="Park Y."/>
            <person name="Li B."/>
            <person name="Tanaka Y."/>
            <person name="Predel R."/>
            <person name="Neupert S."/>
            <person name="Schachtner J."/>
            <person name="Verleyen P."/>
            <person name="Raible F."/>
            <person name="Bork P."/>
            <person name="Friedrich M."/>
            <person name="Walden K.K."/>
            <person name="Robertson H.M."/>
            <person name="Angeli S."/>
            <person name="Foret S."/>
            <person name="Bucher G."/>
            <person name="Schuetz S."/>
            <person name="Maleszka R."/>
            <person name="Wimmer E.A."/>
            <person name="Beeman R.W."/>
            <person name="Lorenzen M."/>
            <person name="Tomoyasu Y."/>
            <person name="Miller S.C."/>
            <person name="Grossmann D."/>
            <person name="Bucher G."/>
        </authorList>
    </citation>
    <scope>NUCLEOTIDE SEQUENCE [LARGE SCALE GENOMIC DNA]</scope>
    <source>
        <strain evidence="3 4">Georgia GA2</strain>
    </source>
</reference>
<gene>
    <name evidence="3" type="primary">AUGUSTUS-3.0.2_33176</name>
    <name evidence="3" type="ORF">TcasGA2_TC033176</name>
</gene>
<sequence>MHTFLTLALLFHVIACLPPQIIHQTQHLTNGYSFEYEAEDGSKRREIGTFTYRENDTQPVLFVRGMYSYFVDGREFIVHYEAGQKGTRTRGDIVPKKINYAQSKNKIV</sequence>
<name>A0A139WHF5_TRICA</name>
<feature type="chain" id="PRO_5007299943" evidence="2">
    <location>
        <begin position="17"/>
        <end position="108"/>
    </location>
</feature>
<evidence type="ECO:0000256" key="1">
    <source>
        <dbReference type="PROSITE-ProRule" id="PRU00497"/>
    </source>
</evidence>
<keyword evidence="1" id="KW-0193">Cuticle</keyword>
<protein>
    <submittedName>
        <fullName evidence="3">Uncharacterized protein</fullName>
    </submittedName>
</protein>
<evidence type="ECO:0000313" key="4">
    <source>
        <dbReference type="Proteomes" id="UP000007266"/>
    </source>
</evidence>
<keyword evidence="4" id="KW-1185">Reference proteome</keyword>
<dbReference type="InterPro" id="IPR000618">
    <property type="entry name" value="Insect_cuticle"/>
</dbReference>
<dbReference type="GO" id="GO:0008010">
    <property type="term" value="F:structural constituent of chitin-based larval cuticle"/>
    <property type="evidence" value="ECO:0000318"/>
    <property type="project" value="GO_Central"/>
</dbReference>
<accession>A0A139WHF5</accession>
<dbReference type="PROSITE" id="PS51155">
    <property type="entry name" value="CHIT_BIND_RR_2"/>
    <property type="match status" value="1"/>
</dbReference>
<dbReference type="Proteomes" id="UP000007266">
    <property type="component" value="Linkage group 5"/>
</dbReference>
<dbReference type="Pfam" id="PF00379">
    <property type="entry name" value="Chitin_bind_4"/>
    <property type="match status" value="1"/>
</dbReference>
<dbReference type="GO" id="GO:0062129">
    <property type="term" value="C:chitin-based extracellular matrix"/>
    <property type="evidence" value="ECO:0000318"/>
    <property type="project" value="GO_Central"/>
</dbReference>
<evidence type="ECO:0000256" key="2">
    <source>
        <dbReference type="SAM" id="SignalP"/>
    </source>
</evidence>
<dbReference type="AlphaFoldDB" id="A0A139WHF5"/>
<evidence type="ECO:0000313" key="3">
    <source>
        <dbReference type="EMBL" id="KYB27281.1"/>
    </source>
</evidence>
<dbReference type="EMBL" id="KQ971343">
    <property type="protein sequence ID" value="KYB27281.1"/>
    <property type="molecule type" value="Genomic_DNA"/>
</dbReference>
<proteinExistence type="predicted"/>
<reference evidence="3 4" key="2">
    <citation type="journal article" date="2010" name="Nucleic Acids Res.">
        <title>BeetleBase in 2010: revisions to provide comprehensive genomic information for Tribolium castaneum.</title>
        <authorList>
            <person name="Kim H.S."/>
            <person name="Murphy T."/>
            <person name="Xia J."/>
            <person name="Caragea D."/>
            <person name="Park Y."/>
            <person name="Beeman R.W."/>
            <person name="Lorenzen M.D."/>
            <person name="Butcher S."/>
            <person name="Manak J.R."/>
            <person name="Brown S.J."/>
        </authorList>
    </citation>
    <scope>GENOME REANNOTATION</scope>
    <source>
        <strain evidence="3 4">Georgia GA2</strain>
    </source>
</reference>